<keyword evidence="3" id="KW-1185">Reference proteome</keyword>
<protein>
    <recommendedName>
        <fullName evidence="1">DUF1540 domain-containing protein</fullName>
    </recommendedName>
</protein>
<organism evidence="2 3">
    <name type="scientific">Candidatus Methanoperedens nitratireducens</name>
    <dbReference type="NCBI Taxonomy" id="1392998"/>
    <lineage>
        <taxon>Archaea</taxon>
        <taxon>Methanobacteriati</taxon>
        <taxon>Methanobacteriota</taxon>
        <taxon>Stenosarchaea group</taxon>
        <taxon>Methanomicrobia</taxon>
        <taxon>Methanosarcinales</taxon>
        <taxon>ANME-2 cluster</taxon>
        <taxon>Candidatus Methanoperedentaceae</taxon>
        <taxon>Candidatus Methanoperedens</taxon>
    </lineage>
</organism>
<dbReference type="EMBL" id="JMIY01000007">
    <property type="protein sequence ID" value="KCZ70848.1"/>
    <property type="molecule type" value="Genomic_DNA"/>
</dbReference>
<dbReference type="InterPro" id="IPR011437">
    <property type="entry name" value="DUF1540"/>
</dbReference>
<feature type="domain" description="DUF1540" evidence="1">
    <location>
        <begin position="58"/>
        <end position="90"/>
    </location>
</feature>
<evidence type="ECO:0000313" key="2">
    <source>
        <dbReference type="EMBL" id="KCZ70848.1"/>
    </source>
</evidence>
<gene>
    <name evidence="2" type="ORF">ANME2D_02873</name>
</gene>
<name>A0A062V2L4_9EURY</name>
<proteinExistence type="predicted"/>
<comment type="caution">
    <text evidence="2">The sequence shown here is derived from an EMBL/GenBank/DDBJ whole genome shotgun (WGS) entry which is preliminary data.</text>
</comment>
<accession>A0A062V2L4</accession>
<evidence type="ECO:0000313" key="3">
    <source>
        <dbReference type="Proteomes" id="UP000027153"/>
    </source>
</evidence>
<dbReference type="Pfam" id="PF07561">
    <property type="entry name" value="DUF1540"/>
    <property type="match status" value="2"/>
</dbReference>
<reference evidence="2 3" key="1">
    <citation type="journal article" date="2013" name="Nature">
        <title>Anaerobic oxidation of methane coupled to nitrate reduction in a novel archaeal lineage.</title>
        <authorList>
            <person name="Haroon M.F."/>
            <person name="Hu S."/>
            <person name="Shi Y."/>
            <person name="Imelfort M."/>
            <person name="Keller J."/>
            <person name="Hugenholtz P."/>
            <person name="Yuan Z."/>
            <person name="Tyson G.W."/>
        </authorList>
    </citation>
    <scope>NUCLEOTIDE SEQUENCE [LARGE SCALE GENOMIC DNA]</scope>
    <source>
        <strain evidence="2 3">ANME-2d</strain>
    </source>
</reference>
<evidence type="ECO:0000259" key="1">
    <source>
        <dbReference type="Pfam" id="PF07561"/>
    </source>
</evidence>
<dbReference type="Proteomes" id="UP000027153">
    <property type="component" value="Unassembled WGS sequence"/>
</dbReference>
<feature type="domain" description="DUF1540" evidence="1">
    <location>
        <begin position="9"/>
        <end position="32"/>
    </location>
</feature>
<dbReference type="AlphaFoldDB" id="A0A062V2L4"/>
<sequence length="94" mass="10312">MEISSIASCDMTACSYNMKNQCHTFAITVGAHAECDTLYYRAKRQGGIEETEGKIGACIASECKFNERLECQAGRIDVGSHEAHADCKTFEPRA</sequence>
<dbReference type="RefSeq" id="WP_048092800.1">
    <property type="nucleotide sequence ID" value="NZ_JMIY01000007.1"/>
</dbReference>